<dbReference type="GO" id="GO:0003677">
    <property type="term" value="F:DNA binding"/>
    <property type="evidence" value="ECO:0007669"/>
    <property type="project" value="UniProtKB-KW"/>
</dbReference>
<gene>
    <name evidence="4" type="ORF">IM660_02845</name>
</gene>
<dbReference type="Pfam" id="PF11774">
    <property type="entry name" value="Lsr2"/>
    <property type="match status" value="1"/>
</dbReference>
<dbReference type="Gene3D" id="4.10.320.10">
    <property type="entry name" value="E3-binding domain"/>
    <property type="match status" value="1"/>
</dbReference>
<dbReference type="KEGG" id="halt:IM660_02845"/>
<dbReference type="Pfam" id="PF23359">
    <property type="entry name" value="Lsr2_DNA-bd"/>
    <property type="match status" value="1"/>
</dbReference>
<dbReference type="Gene3D" id="3.30.60.230">
    <property type="entry name" value="Lsr2, dimerization domain"/>
    <property type="match status" value="1"/>
</dbReference>
<dbReference type="InterPro" id="IPR042261">
    <property type="entry name" value="Lsr2-like_dimerization"/>
</dbReference>
<name>A0A7M1SUJ4_9MICO</name>
<keyword evidence="1" id="KW-0238">DNA-binding</keyword>
<dbReference type="InterPro" id="IPR024412">
    <property type="entry name" value="Lsr2_dim_dom"/>
</dbReference>
<dbReference type="GO" id="GO:0016746">
    <property type="term" value="F:acyltransferase activity"/>
    <property type="evidence" value="ECO:0007669"/>
    <property type="project" value="InterPro"/>
</dbReference>
<proteinExistence type="predicted"/>
<protein>
    <submittedName>
        <fullName evidence="4">Lsr2 family protein</fullName>
    </submittedName>
</protein>
<evidence type="ECO:0000259" key="2">
    <source>
        <dbReference type="Pfam" id="PF11774"/>
    </source>
</evidence>
<evidence type="ECO:0000256" key="1">
    <source>
        <dbReference type="ARBA" id="ARBA00023125"/>
    </source>
</evidence>
<dbReference type="Proteomes" id="UP000593758">
    <property type="component" value="Chromosome"/>
</dbReference>
<dbReference type="AlphaFoldDB" id="A0A7M1SUJ4"/>
<dbReference type="EMBL" id="CP063169">
    <property type="protein sequence ID" value="QOR71259.1"/>
    <property type="molecule type" value="Genomic_DNA"/>
</dbReference>
<evidence type="ECO:0000313" key="5">
    <source>
        <dbReference type="Proteomes" id="UP000593758"/>
    </source>
</evidence>
<accession>A0A7M1SUJ4</accession>
<sequence length="108" mass="11744">MATRTIIDLTDDLDGTEAQHTVRFSLEDAVYEIDLNGANRDKLVRALAPFAAAARRVRGGVADGGSVRDETPVDTRAVREWARARGIEVPAKKRVPATVIEQFRAAGN</sequence>
<feature type="domain" description="Lsr2 dimerization" evidence="2">
    <location>
        <begin position="1"/>
        <end position="57"/>
    </location>
</feature>
<organism evidence="4 5">
    <name type="scientific">Ruania alkalisoli</name>
    <dbReference type="NCBI Taxonomy" id="2779775"/>
    <lineage>
        <taxon>Bacteria</taxon>
        <taxon>Bacillati</taxon>
        <taxon>Actinomycetota</taxon>
        <taxon>Actinomycetes</taxon>
        <taxon>Micrococcales</taxon>
        <taxon>Ruaniaceae</taxon>
        <taxon>Ruania</taxon>
    </lineage>
</organism>
<keyword evidence="5" id="KW-1185">Reference proteome</keyword>
<reference evidence="4 5" key="1">
    <citation type="submission" date="2020-10" db="EMBL/GenBank/DDBJ databases">
        <title>Haloactinobacterium sp. RN3S43, a bacterium isolated from saline soil.</title>
        <authorList>
            <person name="Sun J.-Q."/>
        </authorList>
    </citation>
    <scope>NUCLEOTIDE SEQUENCE [LARGE SCALE GENOMIC DNA]</scope>
    <source>
        <strain evidence="4 5">RN3S43</strain>
    </source>
</reference>
<dbReference type="InterPro" id="IPR036625">
    <property type="entry name" value="E3-bd_dom_sf"/>
</dbReference>
<dbReference type="RefSeq" id="WP_193497924.1">
    <property type="nucleotide sequence ID" value="NZ_CP063169.1"/>
</dbReference>
<feature type="domain" description="Lsr2 DNA-binding" evidence="3">
    <location>
        <begin position="73"/>
        <end position="106"/>
    </location>
</feature>
<evidence type="ECO:0000259" key="3">
    <source>
        <dbReference type="Pfam" id="PF23359"/>
    </source>
</evidence>
<dbReference type="InterPro" id="IPR055370">
    <property type="entry name" value="Lsr2_DNA-bd"/>
</dbReference>
<evidence type="ECO:0000313" key="4">
    <source>
        <dbReference type="EMBL" id="QOR71259.1"/>
    </source>
</evidence>